<evidence type="ECO:0000259" key="1">
    <source>
        <dbReference type="Pfam" id="PF13480"/>
    </source>
</evidence>
<evidence type="ECO:0000313" key="2">
    <source>
        <dbReference type="EMBL" id="GAA0920603.1"/>
    </source>
</evidence>
<comment type="caution">
    <text evidence="2">The sequence shown here is derived from an EMBL/GenBank/DDBJ whole genome shotgun (WGS) entry which is preliminary data.</text>
</comment>
<dbReference type="Gene3D" id="3.40.630.30">
    <property type="match status" value="1"/>
</dbReference>
<dbReference type="Pfam" id="PF13480">
    <property type="entry name" value="Acetyltransf_6"/>
    <property type="match status" value="1"/>
</dbReference>
<dbReference type="Proteomes" id="UP001499967">
    <property type="component" value="Unassembled WGS sequence"/>
</dbReference>
<name>A0ABP3ZED9_9PSEU</name>
<protein>
    <recommendedName>
        <fullName evidence="1">BioF2-like acetyltransferase domain-containing protein</fullName>
    </recommendedName>
</protein>
<gene>
    <name evidence="2" type="ORF">GCM10009559_03250</name>
</gene>
<reference evidence="3" key="1">
    <citation type="journal article" date="2019" name="Int. J. Syst. Evol. Microbiol.">
        <title>The Global Catalogue of Microorganisms (GCM) 10K type strain sequencing project: providing services to taxonomists for standard genome sequencing and annotation.</title>
        <authorList>
            <consortium name="The Broad Institute Genomics Platform"/>
            <consortium name="The Broad Institute Genome Sequencing Center for Infectious Disease"/>
            <person name="Wu L."/>
            <person name="Ma J."/>
        </authorList>
    </citation>
    <scope>NUCLEOTIDE SEQUENCE [LARGE SCALE GENOMIC DNA]</scope>
    <source>
        <strain evidence="3">JCM 11117</strain>
    </source>
</reference>
<feature type="domain" description="BioF2-like acetyltransferase" evidence="1">
    <location>
        <begin position="166"/>
        <end position="313"/>
    </location>
</feature>
<accession>A0ABP3ZED9</accession>
<dbReference type="RefSeq" id="WP_379589461.1">
    <property type="nucleotide sequence ID" value="NZ_JBHSKO010000009.1"/>
</dbReference>
<evidence type="ECO:0000313" key="3">
    <source>
        <dbReference type="Proteomes" id="UP001499967"/>
    </source>
</evidence>
<keyword evidence="3" id="KW-1185">Reference proteome</keyword>
<dbReference type="InterPro" id="IPR038740">
    <property type="entry name" value="BioF2-like_GNAT_dom"/>
</dbReference>
<sequence length="373" mass="40754">MRVAGKNASDLLRPLDPDLERQWDQLAVATGSSPFVRPGWLKAWAGAFRQTEALRLLTVERGGELTGVLPLLAARGVLRSPTNFESPLFAPIAADHEAAAELAERLLAVDSGAVHLSALRPDDAPTEVLLDAAGRSGAPVLRRTLRASPYVDVTGDPAGFWRGLSKNRRHGLRRLRNRMGDAGEVSFEVHDGRENLDALLDEGFRLEAREWKRAAGSAILSRPGSTELFTEAARWAAEAGILRLAFLRLAGRPIAFGYNVQQGSVLYFIKVGMSDEHLKLGPGVVFTSHLVEHAFAQPDVSCVDMLGEDEPYKVDFASGTRELIRLHTFPRSWWGGVQRAAIVTTARARAFVVSRLSDASRTRLSAVRNRLVG</sequence>
<proteinExistence type="predicted"/>
<organism evidence="2 3">
    <name type="scientific">Pseudonocardia zijingensis</name>
    <dbReference type="NCBI Taxonomy" id="153376"/>
    <lineage>
        <taxon>Bacteria</taxon>
        <taxon>Bacillati</taxon>
        <taxon>Actinomycetota</taxon>
        <taxon>Actinomycetes</taxon>
        <taxon>Pseudonocardiales</taxon>
        <taxon>Pseudonocardiaceae</taxon>
        <taxon>Pseudonocardia</taxon>
    </lineage>
</organism>
<dbReference type="SUPFAM" id="SSF55729">
    <property type="entry name" value="Acyl-CoA N-acyltransferases (Nat)"/>
    <property type="match status" value="1"/>
</dbReference>
<dbReference type="EMBL" id="BAAAHP010000006">
    <property type="protein sequence ID" value="GAA0920603.1"/>
    <property type="molecule type" value="Genomic_DNA"/>
</dbReference>
<dbReference type="InterPro" id="IPR016181">
    <property type="entry name" value="Acyl_CoA_acyltransferase"/>
</dbReference>